<evidence type="ECO:0000313" key="1">
    <source>
        <dbReference type="EMBL" id="OQP53573.1"/>
    </source>
</evidence>
<gene>
    <name evidence="1" type="ORF">A4R26_06240</name>
</gene>
<protein>
    <submittedName>
        <fullName evidence="1">Uncharacterized protein</fullName>
    </submittedName>
</protein>
<accession>A0A1V9F5A8</accession>
<name>A0A1V9F5A8_9BACT</name>
<evidence type="ECO:0000313" key="2">
    <source>
        <dbReference type="Proteomes" id="UP000192276"/>
    </source>
</evidence>
<comment type="caution">
    <text evidence="1">The sequence shown here is derived from an EMBL/GenBank/DDBJ whole genome shotgun (WGS) entry which is preliminary data.</text>
</comment>
<keyword evidence="2" id="KW-1185">Reference proteome</keyword>
<dbReference type="OrthoDB" id="680949at2"/>
<dbReference type="EMBL" id="LWBP01000210">
    <property type="protein sequence ID" value="OQP53573.1"/>
    <property type="molecule type" value="Genomic_DNA"/>
</dbReference>
<reference evidence="2" key="1">
    <citation type="submission" date="2016-04" db="EMBL/GenBank/DDBJ databases">
        <authorList>
            <person name="Chen L."/>
            <person name="Zhuang W."/>
            <person name="Wang G."/>
        </authorList>
    </citation>
    <scope>NUCLEOTIDE SEQUENCE [LARGE SCALE GENOMIC DNA]</scope>
    <source>
        <strain evidence="2">208</strain>
    </source>
</reference>
<proteinExistence type="predicted"/>
<dbReference type="Proteomes" id="UP000192276">
    <property type="component" value="Unassembled WGS sequence"/>
</dbReference>
<dbReference type="RefSeq" id="WP_081169453.1">
    <property type="nucleotide sequence ID" value="NZ_LWBP01000210.1"/>
</dbReference>
<dbReference type="AlphaFoldDB" id="A0A1V9F5A8"/>
<sequence>MFDQATLSDLIDYLLPNWLRVALINTQSPYSSGNGREILYEFYELLILFIEVLHGMLISEQLNNLLSTITDFFHQCPIDCIRRELADFLEAGIGHDGKAIFHPSQAHRLYLKNPAFRCL</sequence>
<organism evidence="1 2">
    <name type="scientific">Niastella populi</name>
    <dbReference type="NCBI Taxonomy" id="550983"/>
    <lineage>
        <taxon>Bacteria</taxon>
        <taxon>Pseudomonadati</taxon>
        <taxon>Bacteroidota</taxon>
        <taxon>Chitinophagia</taxon>
        <taxon>Chitinophagales</taxon>
        <taxon>Chitinophagaceae</taxon>
        <taxon>Niastella</taxon>
    </lineage>
</organism>